<protein>
    <submittedName>
        <fullName evidence="3">Putative zinc finger, RING/FYVE/PHD-type</fullName>
    </submittedName>
</protein>
<dbReference type="Gene3D" id="3.30.40.10">
    <property type="entry name" value="Zinc/RING finger domain, C3HC4 (zinc finger)"/>
    <property type="match status" value="1"/>
</dbReference>
<organism evidence="3 4">
    <name type="scientific">Helianthus annuus</name>
    <name type="common">Common sunflower</name>
    <dbReference type="NCBI Taxonomy" id="4232"/>
    <lineage>
        <taxon>Eukaryota</taxon>
        <taxon>Viridiplantae</taxon>
        <taxon>Streptophyta</taxon>
        <taxon>Embryophyta</taxon>
        <taxon>Tracheophyta</taxon>
        <taxon>Spermatophyta</taxon>
        <taxon>Magnoliopsida</taxon>
        <taxon>eudicotyledons</taxon>
        <taxon>Gunneridae</taxon>
        <taxon>Pentapetalae</taxon>
        <taxon>asterids</taxon>
        <taxon>campanulids</taxon>
        <taxon>Asterales</taxon>
        <taxon>Asteraceae</taxon>
        <taxon>Asteroideae</taxon>
        <taxon>Heliantheae alliance</taxon>
        <taxon>Heliantheae</taxon>
        <taxon>Helianthus</taxon>
    </lineage>
</organism>
<dbReference type="SMART" id="SM00184">
    <property type="entry name" value="RING"/>
    <property type="match status" value="1"/>
</dbReference>
<dbReference type="SUPFAM" id="SSF57850">
    <property type="entry name" value="RING/U-box"/>
    <property type="match status" value="1"/>
</dbReference>
<feature type="domain" description="RING-type" evidence="2">
    <location>
        <begin position="48"/>
        <end position="90"/>
    </location>
</feature>
<dbReference type="InterPro" id="IPR001841">
    <property type="entry name" value="Znf_RING"/>
</dbReference>
<keyword evidence="1" id="KW-0479">Metal-binding</keyword>
<dbReference type="Pfam" id="PF13639">
    <property type="entry name" value="zf-RING_2"/>
    <property type="match status" value="1"/>
</dbReference>
<dbReference type="UniPathway" id="UPA00143"/>
<gene>
    <name evidence="3" type="ORF">HannXRQ_Chr08g0223731</name>
</gene>
<dbReference type="GO" id="GO:0016567">
    <property type="term" value="P:protein ubiquitination"/>
    <property type="evidence" value="ECO:0000318"/>
    <property type="project" value="GO_Central"/>
</dbReference>
<keyword evidence="1" id="KW-0863">Zinc-finger</keyword>
<dbReference type="InParanoid" id="A0A251U6L4"/>
<evidence type="ECO:0000259" key="2">
    <source>
        <dbReference type="PROSITE" id="PS50089"/>
    </source>
</evidence>
<accession>A0A251U6L4</accession>
<evidence type="ECO:0000256" key="1">
    <source>
        <dbReference type="PROSITE-ProRule" id="PRU00175"/>
    </source>
</evidence>
<dbReference type="OMA" id="MIMIANF"/>
<name>A0A251U6L4_HELAN</name>
<dbReference type="PANTHER" id="PTHR45676:SF110">
    <property type="entry name" value="ZINC FINGER, RING_FYVE_PHD-TYPE-RELATED"/>
    <property type="match status" value="1"/>
</dbReference>
<dbReference type="EMBL" id="CM007897">
    <property type="protein sequence ID" value="OTG18496.1"/>
    <property type="molecule type" value="Genomic_DNA"/>
</dbReference>
<dbReference type="GO" id="GO:0008270">
    <property type="term" value="F:zinc ion binding"/>
    <property type="evidence" value="ECO:0007669"/>
    <property type="project" value="UniProtKB-KW"/>
</dbReference>
<dbReference type="PANTHER" id="PTHR45676">
    <property type="entry name" value="RING-H2 FINGER PROTEIN ATL51-RELATED"/>
    <property type="match status" value="1"/>
</dbReference>
<sequence length="148" mass="16861">MMMMMIMIANFVDSIKTPIKSWLDNTSDHQKTTNIIMEVGVDSARVDCIVCLSEVTLGDRYAILERCRHEFHVDCVEAWLKDHPNCPLCRTPIFGAVENAHKPRFYLKKSYEIVTRIGFCVLETVATWLTSSFSQGLQSSLSESCSYL</sequence>
<keyword evidence="4" id="KW-1185">Reference proteome</keyword>
<dbReference type="PROSITE" id="PS50089">
    <property type="entry name" value="ZF_RING_2"/>
    <property type="match status" value="1"/>
</dbReference>
<proteinExistence type="predicted"/>
<evidence type="ECO:0000313" key="3">
    <source>
        <dbReference type="EMBL" id="OTG18496.1"/>
    </source>
</evidence>
<dbReference type="InterPro" id="IPR013083">
    <property type="entry name" value="Znf_RING/FYVE/PHD"/>
</dbReference>
<reference evidence="4" key="1">
    <citation type="journal article" date="2017" name="Nature">
        <title>The sunflower genome provides insights into oil metabolism, flowering and Asterid evolution.</title>
        <authorList>
            <person name="Badouin H."/>
            <person name="Gouzy J."/>
            <person name="Grassa C.J."/>
            <person name="Murat F."/>
            <person name="Staton S.E."/>
            <person name="Cottret L."/>
            <person name="Lelandais-Briere C."/>
            <person name="Owens G.L."/>
            <person name="Carrere S."/>
            <person name="Mayjonade B."/>
            <person name="Legrand L."/>
            <person name="Gill N."/>
            <person name="Kane N.C."/>
            <person name="Bowers J.E."/>
            <person name="Hubner S."/>
            <person name="Bellec A."/>
            <person name="Berard A."/>
            <person name="Berges H."/>
            <person name="Blanchet N."/>
            <person name="Boniface M.C."/>
            <person name="Brunel D."/>
            <person name="Catrice O."/>
            <person name="Chaidir N."/>
            <person name="Claudel C."/>
            <person name="Donnadieu C."/>
            <person name="Faraut T."/>
            <person name="Fievet G."/>
            <person name="Helmstetter N."/>
            <person name="King M."/>
            <person name="Knapp S.J."/>
            <person name="Lai Z."/>
            <person name="Le Paslier M.C."/>
            <person name="Lippi Y."/>
            <person name="Lorenzon L."/>
            <person name="Mandel J.R."/>
            <person name="Marage G."/>
            <person name="Marchand G."/>
            <person name="Marquand E."/>
            <person name="Bret-Mestries E."/>
            <person name="Morien E."/>
            <person name="Nambeesan S."/>
            <person name="Nguyen T."/>
            <person name="Pegot-Espagnet P."/>
            <person name="Pouilly N."/>
            <person name="Raftis F."/>
            <person name="Sallet E."/>
            <person name="Schiex T."/>
            <person name="Thomas J."/>
            <person name="Vandecasteele C."/>
            <person name="Vares D."/>
            <person name="Vear F."/>
            <person name="Vautrin S."/>
            <person name="Crespi M."/>
            <person name="Mangin B."/>
            <person name="Burke J.M."/>
            <person name="Salse J."/>
            <person name="Munos S."/>
            <person name="Vincourt P."/>
            <person name="Rieseberg L.H."/>
            <person name="Langlade N.B."/>
        </authorList>
    </citation>
    <scope>NUCLEOTIDE SEQUENCE [LARGE SCALE GENOMIC DNA]</scope>
    <source>
        <strain evidence="4">cv. SF193</strain>
    </source>
</reference>
<evidence type="ECO:0000313" key="4">
    <source>
        <dbReference type="Proteomes" id="UP000215914"/>
    </source>
</evidence>
<dbReference type="AlphaFoldDB" id="A0A251U6L4"/>
<dbReference type="Proteomes" id="UP000215914">
    <property type="component" value="Chromosome 8"/>
</dbReference>
<keyword evidence="1" id="KW-0862">Zinc</keyword>